<proteinExistence type="predicted"/>
<name>A0ABQ0XCT6_9LACO</name>
<dbReference type="EMBL" id="BKAB01000012">
    <property type="protein sequence ID" value="GEP23474.1"/>
    <property type="molecule type" value="Genomic_DNA"/>
</dbReference>
<keyword evidence="2" id="KW-1185">Reference proteome</keyword>
<comment type="caution">
    <text evidence="1">The sequence shown here is derived from an EMBL/GenBank/DDBJ whole genome shotgun (WGS) entry which is preliminary data.</text>
</comment>
<evidence type="ECO:0000313" key="1">
    <source>
        <dbReference type="EMBL" id="GEP23474.1"/>
    </source>
</evidence>
<protein>
    <submittedName>
        <fullName evidence="1">Uncharacterized protein</fullName>
    </submittedName>
</protein>
<dbReference type="Proteomes" id="UP000321409">
    <property type="component" value="Unassembled WGS sequence"/>
</dbReference>
<sequence length="62" mass="7487">MQNKRWDPTYVSMRIKPKNSRKDNCHELKKEIIKVDGKKHVYYQLKNFHGTKIWTAGRSLIK</sequence>
<gene>
    <name evidence="1" type="ORF">LDI01_10670</name>
</gene>
<evidence type="ECO:0000313" key="2">
    <source>
        <dbReference type="Proteomes" id="UP000321409"/>
    </source>
</evidence>
<reference evidence="1 2" key="1">
    <citation type="submission" date="2019-07" db="EMBL/GenBank/DDBJ databases">
        <title>Whole genome shotgun sequence of Lactobacillus diolivorans NBRC 107869.</title>
        <authorList>
            <person name="Hosoyama A."/>
            <person name="Uohara A."/>
            <person name="Ohji S."/>
            <person name="Ichikawa N."/>
        </authorList>
    </citation>
    <scope>NUCLEOTIDE SEQUENCE [LARGE SCALE GENOMIC DNA]</scope>
    <source>
        <strain evidence="1 2">NBRC 107869</strain>
    </source>
</reference>
<organism evidence="1 2">
    <name type="scientific">Lentilactobacillus diolivorans</name>
    <dbReference type="NCBI Taxonomy" id="179838"/>
    <lineage>
        <taxon>Bacteria</taxon>
        <taxon>Bacillati</taxon>
        <taxon>Bacillota</taxon>
        <taxon>Bacilli</taxon>
        <taxon>Lactobacillales</taxon>
        <taxon>Lactobacillaceae</taxon>
        <taxon>Lentilactobacillus</taxon>
    </lineage>
</organism>
<accession>A0ABQ0XCT6</accession>